<dbReference type="EMBL" id="HG793130">
    <property type="protein sequence ID" value="CDK28824.1"/>
    <property type="molecule type" value="Genomic_DNA"/>
</dbReference>
<evidence type="ECO:0000313" key="6">
    <source>
        <dbReference type="Proteomes" id="UP000019384"/>
    </source>
</evidence>
<evidence type="ECO:0000313" key="5">
    <source>
        <dbReference type="EMBL" id="CDK28824.1"/>
    </source>
</evidence>
<dbReference type="GeneID" id="34522202"/>
<keyword evidence="1 2" id="KW-0694">RNA-binding</keyword>
<dbReference type="InterPro" id="IPR012677">
    <property type="entry name" value="Nucleotide-bd_a/b_plait_sf"/>
</dbReference>
<dbReference type="Pfam" id="PF00076">
    <property type="entry name" value="RRM_1"/>
    <property type="match status" value="2"/>
</dbReference>
<organism evidence="5 6">
    <name type="scientific">Kuraishia capsulata CBS 1993</name>
    <dbReference type="NCBI Taxonomy" id="1382522"/>
    <lineage>
        <taxon>Eukaryota</taxon>
        <taxon>Fungi</taxon>
        <taxon>Dikarya</taxon>
        <taxon>Ascomycota</taxon>
        <taxon>Saccharomycotina</taxon>
        <taxon>Pichiomycetes</taxon>
        <taxon>Pichiales</taxon>
        <taxon>Pichiaceae</taxon>
        <taxon>Kuraishia</taxon>
    </lineage>
</organism>
<dbReference type="AlphaFoldDB" id="W6MQ21"/>
<feature type="domain" description="RRM" evidence="4">
    <location>
        <begin position="105"/>
        <end position="184"/>
    </location>
</feature>
<keyword evidence="6" id="KW-1185">Reference proteome</keyword>
<name>W6MQ21_9ASCO</name>
<dbReference type="Gene3D" id="3.30.70.330">
    <property type="match status" value="3"/>
</dbReference>
<dbReference type="CDD" id="cd12453">
    <property type="entry name" value="RRM1_RIM4_like"/>
    <property type="match status" value="1"/>
</dbReference>
<dbReference type="HOGENOM" id="CLU_016668_1_0_1"/>
<dbReference type="Proteomes" id="UP000019384">
    <property type="component" value="Unassembled WGS sequence"/>
</dbReference>
<feature type="compositionally biased region" description="Polar residues" evidence="3">
    <location>
        <begin position="502"/>
        <end position="515"/>
    </location>
</feature>
<gene>
    <name evidence="5" type="ORF">KUCA_T00004809001</name>
</gene>
<feature type="region of interest" description="Disordered" evidence="3">
    <location>
        <begin position="34"/>
        <end position="101"/>
    </location>
</feature>
<reference evidence="5" key="2">
    <citation type="submission" date="2014-02" db="EMBL/GenBank/DDBJ databases">
        <title>Complete DNA sequence of /Kuraishia capsulata/ illustrates novel genomic features among budding yeasts (/Saccharomycotina/).</title>
        <authorList>
            <person name="Morales L."/>
            <person name="Noel B."/>
            <person name="Porcel B."/>
            <person name="Marcet-Houben M."/>
            <person name="Hullo M-F."/>
            <person name="Sacerdot C."/>
            <person name="Tekaia F."/>
            <person name="Leh-Louis V."/>
            <person name="Despons L."/>
            <person name="Khanna V."/>
            <person name="Aury J-M."/>
            <person name="Barbe V."/>
            <person name="Couloux A."/>
            <person name="Labadie K."/>
            <person name="Pelletier E."/>
            <person name="Souciet J-L."/>
            <person name="Boekhout T."/>
            <person name="Gabaldon T."/>
            <person name="Wincker P."/>
            <person name="Dujon B."/>
        </authorList>
    </citation>
    <scope>NUCLEOTIDE SEQUENCE</scope>
    <source>
        <strain evidence="5">CBS 1993</strain>
    </source>
</reference>
<evidence type="ECO:0000256" key="3">
    <source>
        <dbReference type="SAM" id="MobiDB-lite"/>
    </source>
</evidence>
<reference evidence="5" key="1">
    <citation type="submission" date="2013-12" db="EMBL/GenBank/DDBJ databases">
        <authorList>
            <person name="Genoscope - CEA"/>
        </authorList>
    </citation>
    <scope>NUCLEOTIDE SEQUENCE</scope>
    <source>
        <strain evidence="5">CBS 1993</strain>
    </source>
</reference>
<dbReference type="RefSeq" id="XP_022460814.1">
    <property type="nucleotide sequence ID" value="XM_022605932.1"/>
</dbReference>
<evidence type="ECO:0000256" key="1">
    <source>
        <dbReference type="ARBA" id="ARBA00022884"/>
    </source>
</evidence>
<dbReference type="InterPro" id="IPR035979">
    <property type="entry name" value="RBD_domain_sf"/>
</dbReference>
<dbReference type="SMART" id="SM00360">
    <property type="entry name" value="RRM"/>
    <property type="match status" value="2"/>
</dbReference>
<dbReference type="OrthoDB" id="410044at2759"/>
<accession>W6MQ21</accession>
<feature type="compositionally biased region" description="Basic and acidic residues" evidence="3">
    <location>
        <begin position="83"/>
        <end position="95"/>
    </location>
</feature>
<evidence type="ECO:0000259" key="4">
    <source>
        <dbReference type="PROSITE" id="PS50102"/>
    </source>
</evidence>
<dbReference type="InterPro" id="IPR000504">
    <property type="entry name" value="RRM_dom"/>
</dbReference>
<protein>
    <recommendedName>
        <fullName evidence="4">RRM domain-containing protein</fullName>
    </recommendedName>
</protein>
<feature type="compositionally biased region" description="Acidic residues" evidence="3">
    <location>
        <begin position="55"/>
        <end position="82"/>
    </location>
</feature>
<dbReference type="STRING" id="1382522.W6MQ21"/>
<dbReference type="PROSITE" id="PS50102">
    <property type="entry name" value="RRM"/>
    <property type="match status" value="2"/>
</dbReference>
<dbReference type="SUPFAM" id="SSF54928">
    <property type="entry name" value="RNA-binding domain, RBD"/>
    <property type="match status" value="2"/>
</dbReference>
<feature type="region of interest" description="Disordered" evidence="3">
    <location>
        <begin position="492"/>
        <end position="515"/>
    </location>
</feature>
<dbReference type="GO" id="GO:0003723">
    <property type="term" value="F:RNA binding"/>
    <property type="evidence" value="ECO:0007669"/>
    <property type="project" value="UniProtKB-UniRule"/>
</dbReference>
<dbReference type="PANTHER" id="PTHR21245">
    <property type="entry name" value="HETEROGENEOUS NUCLEAR RIBONUCLEOPROTEIN"/>
    <property type="match status" value="1"/>
</dbReference>
<proteinExistence type="predicted"/>
<sequence>MNEPKFELDCVPYEDTKLKSPRYSVAVNAGLLKATTAPSSSEESDGSDVLNNSSEELDPEEEDERNEQDDSEHESDSEMDCEEFLKEPKLPDRETGVPTKGRPSSCVFVASLSSAISDDALCVAVTKHFKKWGKLDMVKVLRDPSNRPYAFVQYTNDQDAKLALREAQHSLVGGRAIRCEPARVNRTLFIETSVKDSFDEKRIEKMLQNFGEIEHLVCKERGPGFIRHYKASAYNEKQWFCKFAYRDDAIRAYADLRSRDSWTVEWAQNLELPDSDDEGPEIVIDRCSIFVGQLNSMATKMVIEERFGRHGEIVETTLVNRPNRNFAFIKYANEASAALAVEKENHAMLLNKTMHVQYREMYKVNSRRSVEPRLSLAPPPVNFPTRRSNGLYSSNGSVVNIVNNNSNGKNGWSSSLPSRPRNFNKRVVSQFKSLYSFQDNQPNFESLGERRAIARKDSNAINGWPDSIPKKEIQRFENVENVHESDAVPLAGTKESEAGSVDSASPTMRSNVSKSNYTYSSANTSPKVNDHHSGMKKYTPRSNGASSYYYPMYPSPHSGEFPMNTFDPVAGAPMYYHPMYFPTFDADPNMSMEYPQQPMPYYMYMPNMGGIPSMPNMPIPNPGADMMGAVNMGMVPPQGAGSGDYTKGSAPGEHPKSPQC</sequence>
<feature type="domain" description="RRM" evidence="4">
    <location>
        <begin position="287"/>
        <end position="361"/>
    </location>
</feature>
<evidence type="ECO:0000256" key="2">
    <source>
        <dbReference type="PROSITE-ProRule" id="PRU00176"/>
    </source>
</evidence>
<dbReference type="InterPro" id="IPR034352">
    <property type="entry name" value="Rim4_RRM1"/>
</dbReference>
<feature type="region of interest" description="Disordered" evidence="3">
    <location>
        <begin position="637"/>
        <end position="660"/>
    </location>
</feature>